<accession>A0A9Q8LD28</accession>
<gene>
    <name evidence="4" type="ORF">CLAFUR5_07832</name>
</gene>
<dbReference type="OrthoDB" id="3647228at2759"/>
<feature type="compositionally biased region" description="Basic and acidic residues" evidence="2">
    <location>
        <begin position="472"/>
        <end position="488"/>
    </location>
</feature>
<evidence type="ECO:0000256" key="1">
    <source>
        <dbReference type="SAM" id="Coils"/>
    </source>
</evidence>
<feature type="coiled-coil region" evidence="1">
    <location>
        <begin position="37"/>
        <end position="64"/>
    </location>
</feature>
<feature type="region of interest" description="Disordered" evidence="2">
    <location>
        <begin position="1"/>
        <end position="26"/>
    </location>
</feature>
<evidence type="ECO:0000313" key="5">
    <source>
        <dbReference type="Proteomes" id="UP000756132"/>
    </source>
</evidence>
<dbReference type="Pfam" id="PF17792">
    <property type="entry name" value="ThiD2"/>
    <property type="match status" value="1"/>
</dbReference>
<evidence type="ECO:0000259" key="3">
    <source>
        <dbReference type="Pfam" id="PF17792"/>
    </source>
</evidence>
<feature type="coiled-coil region" evidence="1">
    <location>
        <begin position="94"/>
        <end position="156"/>
    </location>
</feature>
<feature type="compositionally biased region" description="Basic residues" evidence="2">
    <location>
        <begin position="243"/>
        <end position="253"/>
    </location>
</feature>
<dbReference type="KEGG" id="ffu:CLAFUR5_07832"/>
<reference evidence="4" key="2">
    <citation type="journal article" date="2022" name="Microb. Genom.">
        <title>A chromosome-scale genome assembly of the tomato pathogen Cladosporium fulvum reveals a compartmentalized genome architecture and the presence of a dispensable chromosome.</title>
        <authorList>
            <person name="Zaccaron A.Z."/>
            <person name="Chen L.H."/>
            <person name="Samaras A."/>
            <person name="Stergiopoulos I."/>
        </authorList>
    </citation>
    <scope>NUCLEOTIDE SEQUENCE</scope>
    <source>
        <strain evidence="4">Race5_Kim</strain>
    </source>
</reference>
<dbReference type="AlphaFoldDB" id="A0A9Q8LD28"/>
<feature type="compositionally biased region" description="Low complexity" evidence="2">
    <location>
        <begin position="327"/>
        <end position="337"/>
    </location>
</feature>
<feature type="region of interest" description="Disordered" evidence="2">
    <location>
        <begin position="565"/>
        <end position="615"/>
    </location>
</feature>
<dbReference type="Proteomes" id="UP000756132">
    <property type="component" value="Chromosome 3"/>
</dbReference>
<dbReference type="EMBL" id="CP090165">
    <property type="protein sequence ID" value="UJO15177.1"/>
    <property type="molecule type" value="Genomic_DNA"/>
</dbReference>
<reference evidence="4" key="1">
    <citation type="submission" date="2021-12" db="EMBL/GenBank/DDBJ databases">
        <authorList>
            <person name="Zaccaron A."/>
            <person name="Stergiopoulos I."/>
        </authorList>
    </citation>
    <scope>NUCLEOTIDE SEQUENCE</scope>
    <source>
        <strain evidence="4">Race5_Kim</strain>
    </source>
</reference>
<organism evidence="4 5">
    <name type="scientific">Passalora fulva</name>
    <name type="common">Tomato leaf mold</name>
    <name type="synonym">Cladosporium fulvum</name>
    <dbReference type="NCBI Taxonomy" id="5499"/>
    <lineage>
        <taxon>Eukaryota</taxon>
        <taxon>Fungi</taxon>
        <taxon>Dikarya</taxon>
        <taxon>Ascomycota</taxon>
        <taxon>Pezizomycotina</taxon>
        <taxon>Dothideomycetes</taxon>
        <taxon>Dothideomycetidae</taxon>
        <taxon>Mycosphaerellales</taxon>
        <taxon>Mycosphaerellaceae</taxon>
        <taxon>Fulvia</taxon>
    </lineage>
</organism>
<feature type="compositionally biased region" description="Basic and acidic residues" evidence="2">
    <location>
        <begin position="382"/>
        <end position="398"/>
    </location>
</feature>
<feature type="compositionally biased region" description="Basic and acidic residues" evidence="2">
    <location>
        <begin position="603"/>
        <end position="615"/>
    </location>
</feature>
<dbReference type="GeneID" id="71987710"/>
<proteinExistence type="predicted"/>
<sequence length="615" mass="66897">MPPKGATKASPAKKSASSDRPSSPTSLLWAHQIKREHACLLQKMNTLEASIKTVERNAKNKDSDEEIAAIAEQLRTLADGGDLHRVRKEVMKNIEDLQAGLESVLLQVDGLTRENESRVDARKKQFDAEKEVLKRVKEVEKGLAESQSLLQELGERVSEEKMNVIKADLAEIIERVQGDGVEMERVGESLRVLEDVARVLKEDNRKVAAEVKEMREREAVVPSNDVQEDPIADGALTGDIKTKSQKKAPVKKKVKEETAAASKPIETAASQRPRRGGGLQRELAELQQSQVPQVDRIARNKAAGATQPALRRGGGPAKVQESDEEPSTSTLAAASPSRTREAAVTTKRGRRAANVVTPTVEEVPKRGRGRLRKDISQTIEKTTVDPPKRRTGCPRKDTTQAAQAPPVPAPKSRIIVKDDDDDDELTQSPAPTRKRKANALLDDSISPPPLRRGIKLAPAGAKKKPQLRRSQMKVEDSPSPKKRVEVKKGGRRGLTTMWDGRDGMTPISSSMSEGEAQEAFGPAPVQQEVGNKAVPTSVPSATAAPATVLPATGYFAPVLPPKVPSATARSAAVFPGTGPAPLPQVRAPQPRKRREIPQEFSDDERLRKLSRGEIE</sequence>
<feature type="region of interest" description="Disordered" evidence="2">
    <location>
        <begin position="215"/>
        <end position="521"/>
    </location>
</feature>
<protein>
    <recommendedName>
        <fullName evidence="3">ThiD2 domain-containing protein</fullName>
    </recommendedName>
</protein>
<dbReference type="RefSeq" id="XP_047759543.1">
    <property type="nucleotide sequence ID" value="XM_047906980.1"/>
</dbReference>
<evidence type="ECO:0000256" key="2">
    <source>
        <dbReference type="SAM" id="MobiDB-lite"/>
    </source>
</evidence>
<dbReference type="InterPro" id="IPR041397">
    <property type="entry name" value="ThiD2"/>
</dbReference>
<feature type="compositionally biased region" description="Basic residues" evidence="2">
    <location>
        <begin position="461"/>
        <end position="471"/>
    </location>
</feature>
<keyword evidence="1" id="KW-0175">Coiled coil</keyword>
<keyword evidence="5" id="KW-1185">Reference proteome</keyword>
<evidence type="ECO:0000313" key="4">
    <source>
        <dbReference type="EMBL" id="UJO15177.1"/>
    </source>
</evidence>
<feature type="domain" description="ThiD2" evidence="3">
    <location>
        <begin position="182"/>
        <end position="261"/>
    </location>
</feature>
<name>A0A9Q8LD28_PASFU</name>